<dbReference type="GO" id="GO:0055085">
    <property type="term" value="P:transmembrane transport"/>
    <property type="evidence" value="ECO:0007669"/>
    <property type="project" value="InterPro"/>
</dbReference>
<dbReference type="PANTHER" id="PTHR30151">
    <property type="entry name" value="ALKANE SULFONATE ABC TRANSPORTER-RELATED, MEMBRANE SUBUNIT"/>
    <property type="match status" value="1"/>
</dbReference>
<keyword evidence="3" id="KW-1003">Cell membrane</keyword>
<feature type="transmembrane region" description="Helical" evidence="7">
    <location>
        <begin position="97"/>
        <end position="117"/>
    </location>
</feature>
<evidence type="ECO:0000256" key="4">
    <source>
        <dbReference type="ARBA" id="ARBA00022692"/>
    </source>
</evidence>
<evidence type="ECO:0000256" key="1">
    <source>
        <dbReference type="ARBA" id="ARBA00004651"/>
    </source>
</evidence>
<keyword evidence="4 7" id="KW-0812">Transmembrane</keyword>
<comment type="similarity">
    <text evidence="7">Belongs to the binding-protein-dependent transport system permease family.</text>
</comment>
<keyword evidence="10" id="KW-1185">Reference proteome</keyword>
<evidence type="ECO:0000256" key="5">
    <source>
        <dbReference type="ARBA" id="ARBA00022989"/>
    </source>
</evidence>
<dbReference type="Proteomes" id="UP000240904">
    <property type="component" value="Unassembled WGS sequence"/>
</dbReference>
<organism evidence="9 10">
    <name type="scientific">Photobacterium lipolyticum</name>
    <dbReference type="NCBI Taxonomy" id="266810"/>
    <lineage>
        <taxon>Bacteria</taxon>
        <taxon>Pseudomonadati</taxon>
        <taxon>Pseudomonadota</taxon>
        <taxon>Gammaproteobacteria</taxon>
        <taxon>Vibrionales</taxon>
        <taxon>Vibrionaceae</taxon>
        <taxon>Photobacterium</taxon>
    </lineage>
</organism>
<gene>
    <name evidence="9" type="ORF">C9I89_00420</name>
</gene>
<comment type="caution">
    <text evidence="9">The sequence shown here is derived from an EMBL/GenBank/DDBJ whole genome shotgun (WGS) entry which is preliminary data.</text>
</comment>
<dbReference type="AlphaFoldDB" id="A0A2T3N459"/>
<name>A0A2T3N459_9GAMM</name>
<dbReference type="Gene3D" id="1.10.3720.10">
    <property type="entry name" value="MetI-like"/>
    <property type="match status" value="1"/>
</dbReference>
<dbReference type="InterPro" id="IPR000515">
    <property type="entry name" value="MetI-like"/>
</dbReference>
<evidence type="ECO:0000256" key="6">
    <source>
        <dbReference type="ARBA" id="ARBA00023136"/>
    </source>
</evidence>
<evidence type="ECO:0000313" key="9">
    <source>
        <dbReference type="EMBL" id="PSW07222.1"/>
    </source>
</evidence>
<proteinExistence type="inferred from homology"/>
<dbReference type="InterPro" id="IPR035906">
    <property type="entry name" value="MetI-like_sf"/>
</dbReference>
<dbReference type="CDD" id="cd06261">
    <property type="entry name" value="TM_PBP2"/>
    <property type="match status" value="1"/>
</dbReference>
<evidence type="ECO:0000256" key="3">
    <source>
        <dbReference type="ARBA" id="ARBA00022475"/>
    </source>
</evidence>
<dbReference type="SUPFAM" id="SSF161098">
    <property type="entry name" value="MetI-like"/>
    <property type="match status" value="1"/>
</dbReference>
<dbReference type="GO" id="GO:0005886">
    <property type="term" value="C:plasma membrane"/>
    <property type="evidence" value="ECO:0007669"/>
    <property type="project" value="UniProtKB-SubCell"/>
</dbReference>
<dbReference type="OrthoDB" id="8138334at2"/>
<evidence type="ECO:0000259" key="8">
    <source>
        <dbReference type="PROSITE" id="PS50928"/>
    </source>
</evidence>
<reference evidence="9 10" key="1">
    <citation type="submission" date="2018-03" db="EMBL/GenBank/DDBJ databases">
        <title>Whole genome sequencing of Histamine producing bacteria.</title>
        <authorList>
            <person name="Butler K."/>
        </authorList>
    </citation>
    <scope>NUCLEOTIDE SEQUENCE [LARGE SCALE GENOMIC DNA]</scope>
    <source>
        <strain evidence="9 10">DSM 16190</strain>
    </source>
</reference>
<accession>A0A2T3N459</accession>
<keyword evidence="2 7" id="KW-0813">Transport</keyword>
<comment type="subcellular location">
    <subcellularLocation>
        <location evidence="1 7">Cell membrane</location>
        <topology evidence="1 7">Multi-pass membrane protein</topology>
    </subcellularLocation>
</comment>
<evidence type="ECO:0000256" key="2">
    <source>
        <dbReference type="ARBA" id="ARBA00022448"/>
    </source>
</evidence>
<dbReference type="Pfam" id="PF00528">
    <property type="entry name" value="BPD_transp_1"/>
    <property type="match status" value="1"/>
</dbReference>
<evidence type="ECO:0000313" key="10">
    <source>
        <dbReference type="Proteomes" id="UP000240904"/>
    </source>
</evidence>
<dbReference type="EMBL" id="PYMC01000001">
    <property type="protein sequence ID" value="PSW07222.1"/>
    <property type="molecule type" value="Genomic_DNA"/>
</dbReference>
<evidence type="ECO:0000256" key="7">
    <source>
        <dbReference type="RuleBase" id="RU363032"/>
    </source>
</evidence>
<protein>
    <submittedName>
        <fullName evidence="9">ABC transporter permease</fullName>
    </submittedName>
</protein>
<dbReference type="RefSeq" id="WP_107281375.1">
    <property type="nucleotide sequence ID" value="NZ_PYMC01000001.1"/>
</dbReference>
<keyword evidence="6 7" id="KW-0472">Membrane</keyword>
<feature type="transmembrane region" description="Helical" evidence="7">
    <location>
        <begin position="63"/>
        <end position="85"/>
    </location>
</feature>
<dbReference type="PROSITE" id="PS50928">
    <property type="entry name" value="ABC_TM1"/>
    <property type="match status" value="1"/>
</dbReference>
<dbReference type="PANTHER" id="PTHR30151:SF0">
    <property type="entry name" value="ABC TRANSPORTER PERMEASE PROTEIN MJ0413-RELATED"/>
    <property type="match status" value="1"/>
</dbReference>
<sequence length="251" mass="28135">MTSFTSNTSLITFISILFILLLWKSGAVVISSPLILPPPEEVIEVFGSLMKSPDFLHHWIATVWRAVAAFFLAMTAGLVIGVFSGISRECRAFFQPYIIVVRAVPVLAVILLAVMWLESDRVPVFVAFLMAFPLFEQNVQQGIRETDPELLEAAQFYNWSKSDIIRHIYLPSCIPFLYSAVISNAGLTWKVVIAAEILSQPLYAIGTKIQYAQMNLATAEVMAWTLLAVITSGGVDRLLRFSMRFYVRNYS</sequence>
<keyword evidence="5 7" id="KW-1133">Transmembrane helix</keyword>
<feature type="domain" description="ABC transmembrane type-1" evidence="8">
    <location>
        <begin position="59"/>
        <end position="239"/>
    </location>
</feature>